<gene>
    <name evidence="7" type="ORF">LCGC14_0774060</name>
</gene>
<dbReference type="GO" id="GO:0009231">
    <property type="term" value="P:riboflavin biosynthetic process"/>
    <property type="evidence" value="ECO:0007669"/>
    <property type="project" value="UniProtKB-UniPathway"/>
</dbReference>
<evidence type="ECO:0000256" key="3">
    <source>
        <dbReference type="ARBA" id="ARBA00012664"/>
    </source>
</evidence>
<comment type="similarity">
    <text evidence="2">Belongs to the DMRL synthase family.</text>
</comment>
<organism evidence="7">
    <name type="scientific">marine sediment metagenome</name>
    <dbReference type="NCBI Taxonomy" id="412755"/>
    <lineage>
        <taxon>unclassified sequences</taxon>
        <taxon>metagenomes</taxon>
        <taxon>ecological metagenomes</taxon>
    </lineage>
</organism>
<dbReference type="InterPro" id="IPR034964">
    <property type="entry name" value="LS"/>
</dbReference>
<keyword evidence="4" id="KW-0686">Riboflavin biosynthesis</keyword>
<keyword evidence="5" id="KW-0808">Transferase</keyword>
<dbReference type="Gene3D" id="3.40.50.960">
    <property type="entry name" value="Lumazine/riboflavin synthase"/>
    <property type="match status" value="1"/>
</dbReference>
<dbReference type="HAMAP" id="MF_00178">
    <property type="entry name" value="Lumazine_synth"/>
    <property type="match status" value="1"/>
</dbReference>
<dbReference type="EC" id="2.5.1.78" evidence="3"/>
<accession>A0A0F9QHD5</accession>
<dbReference type="SUPFAM" id="SSF52121">
    <property type="entry name" value="Lumazine synthase"/>
    <property type="match status" value="1"/>
</dbReference>
<reference evidence="7" key="1">
    <citation type="journal article" date="2015" name="Nature">
        <title>Complex archaea that bridge the gap between prokaryotes and eukaryotes.</title>
        <authorList>
            <person name="Spang A."/>
            <person name="Saw J.H."/>
            <person name="Jorgensen S.L."/>
            <person name="Zaremba-Niedzwiedzka K."/>
            <person name="Martijn J."/>
            <person name="Lind A.E."/>
            <person name="van Eijk R."/>
            <person name="Schleper C."/>
            <person name="Guy L."/>
            <person name="Ettema T.J."/>
        </authorList>
    </citation>
    <scope>NUCLEOTIDE SEQUENCE</scope>
</reference>
<evidence type="ECO:0000256" key="6">
    <source>
        <dbReference type="ARBA" id="ARBA00048785"/>
    </source>
</evidence>
<dbReference type="GO" id="GO:0000906">
    <property type="term" value="F:6,7-dimethyl-8-ribityllumazine synthase activity"/>
    <property type="evidence" value="ECO:0007669"/>
    <property type="project" value="UniProtKB-EC"/>
</dbReference>
<dbReference type="CDD" id="cd09209">
    <property type="entry name" value="Lumazine_synthase-I"/>
    <property type="match status" value="1"/>
</dbReference>
<protein>
    <recommendedName>
        <fullName evidence="3">6,7-dimethyl-8-ribityllumazine synthase</fullName>
        <ecNumber evidence="3">2.5.1.78</ecNumber>
    </recommendedName>
</protein>
<dbReference type="UniPathway" id="UPA00275">
    <property type="reaction ID" value="UER00404"/>
</dbReference>
<dbReference type="GO" id="GO:0005829">
    <property type="term" value="C:cytosol"/>
    <property type="evidence" value="ECO:0007669"/>
    <property type="project" value="TreeGrafter"/>
</dbReference>
<evidence type="ECO:0000313" key="7">
    <source>
        <dbReference type="EMBL" id="KKN36407.1"/>
    </source>
</evidence>
<dbReference type="InterPro" id="IPR036467">
    <property type="entry name" value="LS/RS_sf"/>
</dbReference>
<evidence type="ECO:0000256" key="1">
    <source>
        <dbReference type="ARBA" id="ARBA00004917"/>
    </source>
</evidence>
<dbReference type="FunFam" id="3.40.50.960:FF:000001">
    <property type="entry name" value="6,7-dimethyl-8-ribityllumazine synthase"/>
    <property type="match status" value="1"/>
</dbReference>
<comment type="caution">
    <text evidence="7">The sequence shown here is derived from an EMBL/GenBank/DDBJ whole genome shotgun (WGS) entry which is preliminary data.</text>
</comment>
<dbReference type="PANTHER" id="PTHR21058:SF0">
    <property type="entry name" value="6,7-DIMETHYL-8-RIBITYLLUMAZINE SYNTHASE"/>
    <property type="match status" value="1"/>
</dbReference>
<evidence type="ECO:0000256" key="4">
    <source>
        <dbReference type="ARBA" id="ARBA00022619"/>
    </source>
</evidence>
<dbReference type="PANTHER" id="PTHR21058">
    <property type="entry name" value="6,7-DIMETHYL-8-RIBITYLLUMAZINE SYNTHASE DMRL SYNTHASE LUMAZINE SYNTHASE"/>
    <property type="match status" value="1"/>
</dbReference>
<dbReference type="GO" id="GO:0009349">
    <property type="term" value="C:riboflavin synthase complex"/>
    <property type="evidence" value="ECO:0007669"/>
    <property type="project" value="InterPro"/>
</dbReference>
<comment type="catalytic activity">
    <reaction evidence="6">
        <text>(2S)-2-hydroxy-3-oxobutyl phosphate + 5-amino-6-(D-ribitylamino)uracil = 6,7-dimethyl-8-(1-D-ribityl)lumazine + phosphate + 2 H2O + H(+)</text>
        <dbReference type="Rhea" id="RHEA:26152"/>
        <dbReference type="ChEBI" id="CHEBI:15377"/>
        <dbReference type="ChEBI" id="CHEBI:15378"/>
        <dbReference type="ChEBI" id="CHEBI:15934"/>
        <dbReference type="ChEBI" id="CHEBI:43474"/>
        <dbReference type="ChEBI" id="CHEBI:58201"/>
        <dbReference type="ChEBI" id="CHEBI:58830"/>
        <dbReference type="EC" id="2.5.1.78"/>
    </reaction>
</comment>
<evidence type="ECO:0000256" key="2">
    <source>
        <dbReference type="ARBA" id="ARBA00007424"/>
    </source>
</evidence>
<dbReference type="Pfam" id="PF00885">
    <property type="entry name" value="DMRL_synthase"/>
    <property type="match status" value="1"/>
</dbReference>
<evidence type="ECO:0000256" key="5">
    <source>
        <dbReference type="ARBA" id="ARBA00022679"/>
    </source>
</evidence>
<dbReference type="InterPro" id="IPR002180">
    <property type="entry name" value="LS/RS"/>
</dbReference>
<dbReference type="EMBL" id="LAZR01001968">
    <property type="protein sequence ID" value="KKN36407.1"/>
    <property type="molecule type" value="Genomic_DNA"/>
</dbReference>
<dbReference type="AlphaFoldDB" id="A0A0F9QHD5"/>
<sequence>MSNVTTYSGDFSAKDMRIGIVAGRFNDFVVDNLISGAIDCLVRHGASESDIELARVPGAVEIPLAVQRMGKTGKYDAIIALGAVIRGGTPHFEYVAGECSKGLGQLALQMDLPVSFGVLTVDTIEQAIERAGTKAGNKGAEAAMGIIEMVNVLRQIEASK</sequence>
<comment type="pathway">
    <text evidence="1">Cofactor biosynthesis; riboflavin biosynthesis; riboflavin from 2-hydroxy-3-oxobutyl phosphate and 5-amino-6-(D-ribitylamino)uracil: step 1/2.</text>
</comment>
<proteinExistence type="inferred from homology"/>
<dbReference type="NCBIfam" id="TIGR00114">
    <property type="entry name" value="lumazine-synth"/>
    <property type="match status" value="1"/>
</dbReference>
<dbReference type="NCBIfam" id="NF000812">
    <property type="entry name" value="PRK00061.1-4"/>
    <property type="match status" value="1"/>
</dbReference>
<name>A0A0F9QHD5_9ZZZZ</name>